<evidence type="ECO:0008006" key="3">
    <source>
        <dbReference type="Google" id="ProtNLM"/>
    </source>
</evidence>
<dbReference type="AlphaFoldDB" id="A0A2S9WRD6"/>
<keyword evidence="2" id="KW-1185">Reference proteome</keyword>
<dbReference type="SUPFAM" id="SSF56925">
    <property type="entry name" value="OMPA-like"/>
    <property type="match status" value="1"/>
</dbReference>
<dbReference type="RefSeq" id="WP_105981899.1">
    <property type="nucleotide sequence ID" value="NZ_MQUC01000003.1"/>
</dbReference>
<dbReference type="EMBL" id="MQUC01000003">
    <property type="protein sequence ID" value="PRP66047.1"/>
    <property type="molecule type" value="Genomic_DNA"/>
</dbReference>
<accession>A0A2S9WRD6</accession>
<dbReference type="Proteomes" id="UP000239532">
    <property type="component" value="Unassembled WGS sequence"/>
</dbReference>
<reference evidence="1 2" key="1">
    <citation type="submission" date="2016-11" db="EMBL/GenBank/DDBJ databases">
        <title>Trade-off between light-utilization and light-protection in marine flavobacteria.</title>
        <authorList>
            <person name="Kumagai Y."/>
        </authorList>
    </citation>
    <scope>NUCLEOTIDE SEQUENCE [LARGE SCALE GENOMIC DNA]</scope>
    <source>
        <strain evidence="1 2">JCM 17109</strain>
    </source>
</reference>
<evidence type="ECO:0000313" key="2">
    <source>
        <dbReference type="Proteomes" id="UP000239532"/>
    </source>
</evidence>
<evidence type="ECO:0000313" key="1">
    <source>
        <dbReference type="EMBL" id="PRP66047.1"/>
    </source>
</evidence>
<name>A0A2S9WRD6_9FLAO</name>
<gene>
    <name evidence="1" type="ORF">BST86_02580</name>
</gene>
<comment type="caution">
    <text evidence="1">The sequence shown here is derived from an EMBL/GenBank/DDBJ whole genome shotgun (WGS) entry which is preliminary data.</text>
</comment>
<sequence length="216" mass="24574">MPLQKSIAQTEIDQSINLTIGKPTFPDVQTNENNYFVALEYQKQFKKWIALGFKLEYAATNDFPDNLNETSGADPRFIGRPSNETLFAGYAEIDAVSIQGTINLFLVNNKRWSFGAHGGGGYIFTTSRYFFVTRVGFDLFTDETIDYENVVLENDFNEFHFSTGLFVDYKFLDNYFVGLKVAGNFTIDDSEFGAQIEDVPVFPNYYSAGIRVGYRF</sequence>
<proteinExistence type="predicted"/>
<protein>
    <recommendedName>
        <fullName evidence="3">Outer membrane protein beta-barrel domain-containing protein</fullName>
    </recommendedName>
</protein>
<organism evidence="1 2">
    <name type="scientific">Nonlabens agnitus</name>
    <dbReference type="NCBI Taxonomy" id="870484"/>
    <lineage>
        <taxon>Bacteria</taxon>
        <taxon>Pseudomonadati</taxon>
        <taxon>Bacteroidota</taxon>
        <taxon>Flavobacteriia</taxon>
        <taxon>Flavobacteriales</taxon>
        <taxon>Flavobacteriaceae</taxon>
        <taxon>Nonlabens</taxon>
    </lineage>
</organism>
<dbReference type="InterPro" id="IPR011250">
    <property type="entry name" value="OMP/PagP_B-barrel"/>
</dbReference>